<dbReference type="InterPro" id="IPR012910">
    <property type="entry name" value="Plug_dom"/>
</dbReference>
<sequence length="1037" mass="111147">MFSVCAIHESSTGSAVGPPKQSRRQMKHPQISKKRRGSWRARPLKPVAFAASLALLTGATASQAQAQQADAATTPQNLGTVVITGIRKSLDSAVTLKRESRGLVDGIVAEDIGKFPDTNLAESMQRIAGVSIDRAASGEGSKVTVRGVGPDFNMVLLNGRQMPTSTISQLNGGASGSRAFDFANLSSDSIAALEVYKTGRAESPTGGIGATINVRTARPLDLRDRVASIGVKANFDDSNNRLPASLKGSQVTPEISGIYSETFADRTIGIAISGSYSKRESGSNNAYTQGGWRTFTASASDWGTIPAKPATGTDPITNRPTGLYSTSVDMRYSLTSIERERFNGQLTLQFAPSKDLRFTLDHTVASNTLNKKNAELSSWFNFSFGPTTFTSGPVASPLIQTALFPTNDHDLAIDTGVYGEKSRLSSTGFNAAWKVSNALSIDVDAHHSTSTTKPNSPFGTYSTMDLGLFNQGNAVAYYDQKLPLLSLPTTTLDRSKLQLTGSQFVNNMADQTVDQFQTRGTYRLDDDNKLLAGLGFTKVKNRAASYNNQNNDWGGVGARADYANVKLFTEGLGGFFGQIPGHDDSRLFKDFYVADFASLRAAAIQSLIKSRGVTQAQAEAYFSASPDYTKGNDWRTTEKSTSFFGQWDHAFATAIPMNLSVGLRYESTTVDSSSQVVTRAGSTWGTQNEVNLGSAGTTFGSKSGKYNYWLPSIDWDADLASNVKVRASYGENIGRPGWDQLLGGVNLSSGANAGGGTGSTGDPTLKPLRSKNLDLSAEWYYAKSSYAAVGAFYKKVSNFIGTSTYTTTVPGLTTPIGGAYWKAGAAACGANPQPLCIRNYIFRNYNGQPGVTATGPLTDAEVLGTISGQASDPLLSFLITKPSNEAGDNIKGLELNFQHLFGSSGFGVSGNYTWVKTGLKYDNTSLTTQSALPGVSDSANLVGFYEDDTWSVRAAYNWRGEFLAQKTDGAGNNPVYTEAYGQVDMSIGYKLGKNLTIQADLLNLNDGYIRQHGRAKEQLVSAIQTGRRYLIGARYRF</sequence>
<evidence type="ECO:0008006" key="8">
    <source>
        <dbReference type="Google" id="ProtNLM"/>
    </source>
</evidence>
<proteinExistence type="predicted"/>
<feature type="domain" description="TonB-dependent receptor plug" evidence="6">
    <location>
        <begin position="98"/>
        <end position="207"/>
    </location>
</feature>
<protein>
    <recommendedName>
        <fullName evidence="8">TonB-dependent receptor</fullName>
    </recommendedName>
</protein>
<dbReference type="PANTHER" id="PTHR40980">
    <property type="entry name" value="PLUG DOMAIN-CONTAINING PROTEIN"/>
    <property type="match status" value="1"/>
</dbReference>
<dbReference type="InterPro" id="IPR010104">
    <property type="entry name" value="TonB_rcpt_bac"/>
</dbReference>
<dbReference type="PANTHER" id="PTHR40980:SF3">
    <property type="entry name" value="TONB-DEPENDENT RECEPTOR-LIKE BETA-BARREL DOMAIN-CONTAINING PROTEIN"/>
    <property type="match status" value="1"/>
</dbReference>
<dbReference type="Gene3D" id="2.170.130.10">
    <property type="entry name" value="TonB-dependent receptor, plug domain"/>
    <property type="match status" value="1"/>
</dbReference>
<evidence type="ECO:0000259" key="5">
    <source>
        <dbReference type="Pfam" id="PF00593"/>
    </source>
</evidence>
<keyword evidence="2" id="KW-0472">Membrane</keyword>
<dbReference type="Pfam" id="PF00593">
    <property type="entry name" value="TonB_dep_Rec_b-barrel"/>
    <property type="match status" value="1"/>
</dbReference>
<reference evidence="7" key="1">
    <citation type="submission" date="2021-01" db="EMBL/GenBank/DDBJ databases">
        <authorList>
            <person name="Corre E."/>
            <person name="Pelletier E."/>
            <person name="Niang G."/>
            <person name="Scheremetjew M."/>
            <person name="Finn R."/>
            <person name="Kale V."/>
            <person name="Holt S."/>
            <person name="Cochrane G."/>
            <person name="Meng A."/>
            <person name="Brown T."/>
            <person name="Cohen L."/>
        </authorList>
    </citation>
    <scope>NUCLEOTIDE SEQUENCE</scope>
    <source>
        <strain evidence="7">CCMP3107</strain>
    </source>
</reference>
<dbReference type="InterPro" id="IPR000531">
    <property type="entry name" value="Beta-barrel_TonB"/>
</dbReference>
<dbReference type="SUPFAM" id="SSF56935">
    <property type="entry name" value="Porins"/>
    <property type="match status" value="1"/>
</dbReference>
<accession>A0A6V1NLY4</accession>
<organism evidence="7">
    <name type="scientific">Heterosigma akashiwo</name>
    <name type="common">Chromophytic alga</name>
    <name type="synonym">Heterosigma carterae</name>
    <dbReference type="NCBI Taxonomy" id="2829"/>
    <lineage>
        <taxon>Eukaryota</taxon>
        <taxon>Sar</taxon>
        <taxon>Stramenopiles</taxon>
        <taxon>Ochrophyta</taxon>
        <taxon>Raphidophyceae</taxon>
        <taxon>Chattonellales</taxon>
        <taxon>Chattonellaceae</taxon>
        <taxon>Heterosigma</taxon>
    </lineage>
</organism>
<dbReference type="InterPro" id="IPR036942">
    <property type="entry name" value="Beta-barrel_TonB_sf"/>
</dbReference>
<dbReference type="InterPro" id="IPR037066">
    <property type="entry name" value="Plug_dom_sf"/>
</dbReference>
<dbReference type="Pfam" id="PF07715">
    <property type="entry name" value="Plug"/>
    <property type="match status" value="1"/>
</dbReference>
<evidence type="ECO:0000256" key="1">
    <source>
        <dbReference type="ARBA" id="ARBA00004442"/>
    </source>
</evidence>
<dbReference type="EMBL" id="HBIU01023827">
    <property type="protein sequence ID" value="CAE0632379.1"/>
    <property type="molecule type" value="Transcribed_RNA"/>
</dbReference>
<feature type="compositionally biased region" description="Basic residues" evidence="4">
    <location>
        <begin position="21"/>
        <end position="39"/>
    </location>
</feature>
<feature type="domain" description="TonB-dependent receptor-like beta-barrel" evidence="5">
    <location>
        <begin position="500"/>
        <end position="1004"/>
    </location>
</feature>
<evidence type="ECO:0000256" key="3">
    <source>
        <dbReference type="ARBA" id="ARBA00023237"/>
    </source>
</evidence>
<feature type="region of interest" description="Disordered" evidence="4">
    <location>
        <begin position="1"/>
        <end position="39"/>
    </location>
</feature>
<evidence type="ECO:0000256" key="2">
    <source>
        <dbReference type="ARBA" id="ARBA00023136"/>
    </source>
</evidence>
<evidence type="ECO:0000313" key="7">
    <source>
        <dbReference type="EMBL" id="CAE0632379.1"/>
    </source>
</evidence>
<evidence type="ECO:0000259" key="6">
    <source>
        <dbReference type="Pfam" id="PF07715"/>
    </source>
</evidence>
<keyword evidence="3" id="KW-0998">Cell outer membrane</keyword>
<comment type="subcellular location">
    <subcellularLocation>
        <location evidence="1">Cell outer membrane</location>
    </subcellularLocation>
</comment>
<dbReference type="AlphaFoldDB" id="A0A6V1NLY4"/>
<name>A0A6V1NLY4_HETAK</name>
<gene>
    <name evidence="7" type="ORF">HAKA00212_LOCUS11085</name>
</gene>
<dbReference type="Gene3D" id="2.40.170.20">
    <property type="entry name" value="TonB-dependent receptor, beta-barrel domain"/>
    <property type="match status" value="1"/>
</dbReference>
<evidence type="ECO:0000256" key="4">
    <source>
        <dbReference type="SAM" id="MobiDB-lite"/>
    </source>
</evidence>
<dbReference type="NCBIfam" id="TIGR01782">
    <property type="entry name" value="TonB-Xanth-Caul"/>
    <property type="match status" value="1"/>
</dbReference>